<accession>A0A9W8UGM2</accession>
<dbReference type="Proteomes" id="UP001144673">
    <property type="component" value="Chromosome 2"/>
</dbReference>
<evidence type="ECO:0000256" key="4">
    <source>
        <dbReference type="ARBA" id="ARBA00023015"/>
    </source>
</evidence>
<dbReference type="GO" id="GO:0043565">
    <property type="term" value="F:sequence-specific DNA binding"/>
    <property type="evidence" value="ECO:0007669"/>
    <property type="project" value="InterPro"/>
</dbReference>
<dbReference type="PROSITE" id="PS50114">
    <property type="entry name" value="GATA_ZN_FINGER_2"/>
    <property type="match status" value="1"/>
</dbReference>
<dbReference type="SMART" id="SM00401">
    <property type="entry name" value="ZnF_GATA"/>
    <property type="match status" value="1"/>
</dbReference>
<dbReference type="RefSeq" id="XP_056048253.1">
    <property type="nucleotide sequence ID" value="XM_056193352.1"/>
</dbReference>
<evidence type="ECO:0000256" key="1">
    <source>
        <dbReference type="ARBA" id="ARBA00022723"/>
    </source>
</evidence>
<comment type="caution">
    <text evidence="9">The sequence shown here is derived from an EMBL/GenBank/DDBJ whole genome shotgun (WGS) entry which is preliminary data.</text>
</comment>
<gene>
    <name evidence="9" type="ORF">LMH87_003462</name>
</gene>
<keyword evidence="1" id="KW-0479">Metal-binding</keyword>
<organism evidence="9 10">
    <name type="scientific">Akanthomyces muscarius</name>
    <name type="common">Entomopathogenic fungus</name>
    <name type="synonym">Lecanicillium muscarium</name>
    <dbReference type="NCBI Taxonomy" id="2231603"/>
    <lineage>
        <taxon>Eukaryota</taxon>
        <taxon>Fungi</taxon>
        <taxon>Dikarya</taxon>
        <taxon>Ascomycota</taxon>
        <taxon>Pezizomycotina</taxon>
        <taxon>Sordariomycetes</taxon>
        <taxon>Hypocreomycetidae</taxon>
        <taxon>Hypocreales</taxon>
        <taxon>Cordycipitaceae</taxon>
        <taxon>Akanthomyces</taxon>
    </lineage>
</organism>
<evidence type="ECO:0000256" key="2">
    <source>
        <dbReference type="ARBA" id="ARBA00022771"/>
    </source>
</evidence>
<dbReference type="PANTHER" id="PTHR47172">
    <property type="entry name" value="OS01G0976800 PROTEIN"/>
    <property type="match status" value="1"/>
</dbReference>
<evidence type="ECO:0000313" key="10">
    <source>
        <dbReference type="Proteomes" id="UP001144673"/>
    </source>
</evidence>
<reference evidence="9" key="1">
    <citation type="journal article" date="2023" name="Access Microbiol">
        <title>De-novo genome assembly for Akanthomyces muscarius, a biocontrol agent of insect agricultural pests.</title>
        <authorList>
            <person name="Erdos Z."/>
            <person name="Studholme D.J."/>
            <person name="Raymond B."/>
            <person name="Sharma M."/>
        </authorList>
    </citation>
    <scope>NUCLEOTIDE SEQUENCE</scope>
    <source>
        <strain evidence="9">Ve6</strain>
    </source>
</reference>
<keyword evidence="10" id="KW-1185">Reference proteome</keyword>
<feature type="region of interest" description="Disordered" evidence="7">
    <location>
        <begin position="1"/>
        <end position="36"/>
    </location>
</feature>
<dbReference type="KEGG" id="amus:LMH87_003462"/>
<keyword evidence="4" id="KW-0805">Transcription regulation</keyword>
<dbReference type="Pfam" id="PF00320">
    <property type="entry name" value="GATA"/>
    <property type="match status" value="1"/>
</dbReference>
<dbReference type="CDD" id="cd00202">
    <property type="entry name" value="ZnF_GATA"/>
    <property type="match status" value="1"/>
</dbReference>
<dbReference type="InterPro" id="IPR013088">
    <property type="entry name" value="Znf_NHR/GATA"/>
</dbReference>
<dbReference type="SUPFAM" id="SSF57716">
    <property type="entry name" value="Glucocorticoid receptor-like (DNA-binding domain)"/>
    <property type="match status" value="1"/>
</dbReference>
<dbReference type="InterPro" id="IPR000679">
    <property type="entry name" value="Znf_GATA"/>
</dbReference>
<keyword evidence="2 6" id="KW-0863">Zinc-finger</keyword>
<evidence type="ECO:0000256" key="6">
    <source>
        <dbReference type="PROSITE-ProRule" id="PRU00094"/>
    </source>
</evidence>
<dbReference type="GO" id="GO:0006355">
    <property type="term" value="P:regulation of DNA-templated transcription"/>
    <property type="evidence" value="ECO:0007669"/>
    <property type="project" value="InterPro"/>
</dbReference>
<dbReference type="EMBL" id="JAJHUN010000011">
    <property type="protein sequence ID" value="KAJ4144583.1"/>
    <property type="molecule type" value="Genomic_DNA"/>
</dbReference>
<evidence type="ECO:0000259" key="8">
    <source>
        <dbReference type="PROSITE" id="PS50114"/>
    </source>
</evidence>
<evidence type="ECO:0000256" key="5">
    <source>
        <dbReference type="ARBA" id="ARBA00023163"/>
    </source>
</evidence>
<protein>
    <recommendedName>
        <fullName evidence="8">GATA-type domain-containing protein</fullName>
    </recommendedName>
</protein>
<evidence type="ECO:0000256" key="3">
    <source>
        <dbReference type="ARBA" id="ARBA00022833"/>
    </source>
</evidence>
<feature type="region of interest" description="Disordered" evidence="7">
    <location>
        <begin position="56"/>
        <end position="123"/>
    </location>
</feature>
<keyword evidence="5" id="KW-0804">Transcription</keyword>
<dbReference type="GeneID" id="80890621"/>
<evidence type="ECO:0000313" key="9">
    <source>
        <dbReference type="EMBL" id="KAJ4144583.1"/>
    </source>
</evidence>
<proteinExistence type="predicted"/>
<keyword evidence="3" id="KW-0862">Zinc</keyword>
<feature type="region of interest" description="Disordered" evidence="7">
    <location>
        <begin position="165"/>
        <end position="186"/>
    </location>
</feature>
<dbReference type="Gene3D" id="3.30.50.10">
    <property type="entry name" value="Erythroid Transcription Factor GATA-1, subunit A"/>
    <property type="match status" value="1"/>
</dbReference>
<dbReference type="AlphaFoldDB" id="A0A9W8UGM2"/>
<dbReference type="PANTHER" id="PTHR47172:SF24">
    <property type="entry name" value="GATA ZINC FINGER DOMAIN-CONTAINING PROTEIN 14-RELATED"/>
    <property type="match status" value="1"/>
</dbReference>
<dbReference type="GO" id="GO:0008270">
    <property type="term" value="F:zinc ion binding"/>
    <property type="evidence" value="ECO:0007669"/>
    <property type="project" value="UniProtKB-KW"/>
</dbReference>
<evidence type="ECO:0000256" key="7">
    <source>
        <dbReference type="SAM" id="MobiDB-lite"/>
    </source>
</evidence>
<sequence>MTREGDDTHSLSSPQKRPEQYRPSVSRLKLGETLQPIRRTAQDLYLFRDNVGGRSALVHDSNPAESHNDDGRQRHGKAKSPGHASHGGQKSPGAGESHHIKIHQRRRSGADGNGAGSTAQHSHFRHLSTDISCHQCGEVNSPEWRPGPQGPGTLCNVCGLIYAKQESHRRRDKTKSENTRKHRASI</sequence>
<feature type="domain" description="GATA-type" evidence="8">
    <location>
        <begin position="127"/>
        <end position="183"/>
    </location>
</feature>
<name>A0A9W8UGM2_AKAMU</name>